<dbReference type="PANTHER" id="PTHR11364">
    <property type="entry name" value="THIOSULFATE SULFERTANSFERASE"/>
    <property type="match status" value="1"/>
</dbReference>
<dbReference type="SUPFAM" id="SSF52821">
    <property type="entry name" value="Rhodanese/Cell cycle control phosphatase"/>
    <property type="match status" value="2"/>
</dbReference>
<accession>A0ABX5LRT7</accession>
<dbReference type="Proteomes" id="UP000248090">
    <property type="component" value="Unassembled WGS sequence"/>
</dbReference>
<dbReference type="CDD" id="cd01449">
    <property type="entry name" value="TST_Repeat_2"/>
    <property type="match status" value="1"/>
</dbReference>
<dbReference type="Gene3D" id="3.40.250.10">
    <property type="entry name" value="Rhodanese-like domain"/>
    <property type="match status" value="2"/>
</dbReference>
<gene>
    <name evidence="4" type="ORF">WH50_21540</name>
</gene>
<name>A0ABX5LRT7_9GAMM</name>
<dbReference type="PANTHER" id="PTHR11364:SF27">
    <property type="entry name" value="SULFURTRANSFERASE"/>
    <property type="match status" value="1"/>
</dbReference>
<reference evidence="4 5" key="1">
    <citation type="submission" date="2015-03" db="EMBL/GenBank/DDBJ databases">
        <authorList>
            <person name="Krishnan R."/>
            <person name="Midha S."/>
            <person name="Patil P.B."/>
            <person name="Rameshkumar N."/>
        </authorList>
    </citation>
    <scope>NUCLEOTIDE SEQUENCE [LARGE SCALE GENOMIC DNA]</scope>
    <source>
        <strain evidence="4 5">L1E11</strain>
    </source>
</reference>
<evidence type="ECO:0000313" key="4">
    <source>
        <dbReference type="EMBL" id="PXF29359.1"/>
    </source>
</evidence>
<sequence length="282" mass="30621">MGYETLIDAATVLDNVHQPQWRIVDCRFSLADTEAGRRAYQAGHLPGASYAHLDEDLSSPVTATSGRHPLPDEQAFLQTLGKWGISTDTQVVVYDDTGGATAARLWWLLKRVGHRDVAVLDGGLAAWAQAGGELVTDLPAVVDSGAYPASVALVQTRSADELLAQMSDPRWQLVDARAAERFRGEVEPLDPVAGHIPGAMNRPLQQNLQPDGRFKSFNQLRGEWQALLGEATPKEVVHYCGSGVTACHNLLAMEHAGLTGSRLYPGSWSEWCKDASRPMVTK</sequence>
<dbReference type="InterPro" id="IPR036873">
    <property type="entry name" value="Rhodanese-like_dom_sf"/>
</dbReference>
<dbReference type="SMART" id="SM00450">
    <property type="entry name" value="RHOD"/>
    <property type="match status" value="2"/>
</dbReference>
<dbReference type="RefSeq" id="WP_110189329.1">
    <property type="nucleotide sequence ID" value="NZ_CP177354.1"/>
</dbReference>
<dbReference type="CDD" id="cd01448">
    <property type="entry name" value="TST_Repeat_1"/>
    <property type="match status" value="1"/>
</dbReference>
<proteinExistence type="predicted"/>
<dbReference type="EMBL" id="LAPT01000114">
    <property type="protein sequence ID" value="PXF29359.1"/>
    <property type="molecule type" value="Genomic_DNA"/>
</dbReference>
<evidence type="ECO:0000256" key="2">
    <source>
        <dbReference type="ARBA" id="ARBA00022737"/>
    </source>
</evidence>
<evidence type="ECO:0000313" key="5">
    <source>
        <dbReference type="Proteomes" id="UP000248090"/>
    </source>
</evidence>
<organism evidence="4 5">
    <name type="scientific">Pokkaliibacter plantistimulans</name>
    <dbReference type="NCBI Taxonomy" id="1635171"/>
    <lineage>
        <taxon>Bacteria</taxon>
        <taxon>Pseudomonadati</taxon>
        <taxon>Pseudomonadota</taxon>
        <taxon>Gammaproteobacteria</taxon>
        <taxon>Oceanospirillales</taxon>
        <taxon>Balneatrichaceae</taxon>
        <taxon>Pokkaliibacter</taxon>
    </lineage>
</organism>
<evidence type="ECO:0000256" key="1">
    <source>
        <dbReference type="ARBA" id="ARBA00022679"/>
    </source>
</evidence>
<protein>
    <submittedName>
        <fullName evidence="4">3-mercaptopyruvate sulfurtransferase</fullName>
    </submittedName>
</protein>
<dbReference type="PROSITE" id="PS50206">
    <property type="entry name" value="RHODANESE_3"/>
    <property type="match status" value="2"/>
</dbReference>
<dbReference type="Pfam" id="PF00581">
    <property type="entry name" value="Rhodanese"/>
    <property type="match status" value="2"/>
</dbReference>
<dbReference type="InterPro" id="IPR001763">
    <property type="entry name" value="Rhodanese-like_dom"/>
</dbReference>
<feature type="domain" description="Rhodanese" evidence="3">
    <location>
        <begin position="167"/>
        <end position="280"/>
    </location>
</feature>
<feature type="domain" description="Rhodanese" evidence="3">
    <location>
        <begin position="17"/>
        <end position="136"/>
    </location>
</feature>
<keyword evidence="5" id="KW-1185">Reference proteome</keyword>
<keyword evidence="1" id="KW-0808">Transferase</keyword>
<comment type="caution">
    <text evidence="4">The sequence shown here is derived from an EMBL/GenBank/DDBJ whole genome shotgun (WGS) entry which is preliminary data.</text>
</comment>
<evidence type="ECO:0000259" key="3">
    <source>
        <dbReference type="PROSITE" id="PS50206"/>
    </source>
</evidence>
<dbReference type="InterPro" id="IPR045078">
    <property type="entry name" value="TST/MPST-like"/>
</dbReference>
<keyword evidence="2" id="KW-0677">Repeat</keyword>